<dbReference type="PANTHER" id="PTHR42759:SF1">
    <property type="entry name" value="MAGNESIUM-CHELATASE SUBUNIT CHLD"/>
    <property type="match status" value="1"/>
</dbReference>
<name>A0AAU8PBL2_DESK7</name>
<dbReference type="GO" id="GO:0005524">
    <property type="term" value="F:ATP binding"/>
    <property type="evidence" value="ECO:0007669"/>
    <property type="project" value="InterPro"/>
</dbReference>
<accession>A0AAU8PBL2</accession>
<dbReference type="SUPFAM" id="SSF52540">
    <property type="entry name" value="P-loop containing nucleoside triphosphate hydrolases"/>
    <property type="match status" value="1"/>
</dbReference>
<organism evidence="2 3">
    <name type="scientific">Desulfofundulus kuznetsovii (strain DSM 6115 / VKM B-1805 / 17)</name>
    <name type="common">Desulfotomaculum kuznetsovii</name>
    <dbReference type="NCBI Taxonomy" id="760568"/>
    <lineage>
        <taxon>Bacteria</taxon>
        <taxon>Bacillati</taxon>
        <taxon>Bacillota</taxon>
        <taxon>Clostridia</taxon>
        <taxon>Eubacteriales</taxon>
        <taxon>Peptococcaceae</taxon>
        <taxon>Desulfofundulus</taxon>
    </lineage>
</organism>
<keyword evidence="3" id="KW-1185">Reference proteome</keyword>
<sequence length="305" mass="34039">MRDWDSKSWQRELEKAGYLAPAKVCTALQVAAALEKPLLIEGPPGVGKTFLAKAVARVTGSRLIRLQCYEGIDASQALYEYNYGKQLLYVNILREQIKEKLNGASLKKAVEILDTEAPFWGREFLVNRPVLEALDPGDDVPRVLLVDEIDRSEREFEALLLEALSDFTLSIPEFGTVQARRKPVVFLTSNHTRELSEALRRRCIYLYIDYPSVDEETRIIMANVPGAGREFARKVAQIINVYRKASPRHKPSVAETIDLAVALLATAGENFNTTDVVNVVSTFCKNKEDEPAAENAAQSVLEGEV</sequence>
<dbReference type="InterPro" id="IPR050764">
    <property type="entry name" value="CbbQ/NirQ/NorQ/GpvN"/>
</dbReference>
<evidence type="ECO:0000313" key="3">
    <source>
        <dbReference type="Proteomes" id="UP000009229"/>
    </source>
</evidence>
<dbReference type="SMART" id="SM00382">
    <property type="entry name" value="AAA"/>
    <property type="match status" value="1"/>
</dbReference>
<reference evidence="3" key="1">
    <citation type="submission" date="2011-05" db="EMBL/GenBank/DDBJ databases">
        <title>Complete sequence of Desulfotomaculum kuznetsovii DSM 6115.</title>
        <authorList>
            <person name="Lucas S."/>
            <person name="Han J."/>
            <person name="Lapidus A."/>
            <person name="Cheng J.-F."/>
            <person name="Goodwin L."/>
            <person name="Pitluck S."/>
            <person name="Peters L."/>
            <person name="Mikhailova N."/>
            <person name="Lu M."/>
            <person name="Saunders E."/>
            <person name="Han C."/>
            <person name="Tapia R."/>
            <person name="Land M."/>
            <person name="Hauser L."/>
            <person name="Kyrpides N."/>
            <person name="Ivanova N."/>
            <person name="Pagani I."/>
            <person name="Nazina T."/>
            <person name="Ivanova A."/>
            <person name="Parshina S."/>
            <person name="Kuever J."/>
            <person name="Muyzer G."/>
            <person name="Plugge C."/>
            <person name="Stams A."/>
            <person name="Woyke T."/>
        </authorList>
    </citation>
    <scope>NUCLEOTIDE SEQUENCE [LARGE SCALE GENOMIC DNA]</scope>
    <source>
        <strain evidence="3">DSM 6115 / VKM B-1805 / 17</strain>
    </source>
</reference>
<dbReference type="EMBL" id="CP002770">
    <property type="protein sequence ID" value="AEG14526.1"/>
    <property type="molecule type" value="Genomic_DNA"/>
</dbReference>
<dbReference type="PANTHER" id="PTHR42759">
    <property type="entry name" value="MOXR FAMILY PROTEIN"/>
    <property type="match status" value="1"/>
</dbReference>
<dbReference type="InterPro" id="IPR027417">
    <property type="entry name" value="P-loop_NTPase"/>
</dbReference>
<evidence type="ECO:0000259" key="1">
    <source>
        <dbReference type="SMART" id="SM00382"/>
    </source>
</evidence>
<gene>
    <name evidence="2" type="ordered locus">Desku_0927</name>
</gene>
<dbReference type="Pfam" id="PF07728">
    <property type="entry name" value="AAA_5"/>
    <property type="match status" value="1"/>
</dbReference>
<evidence type="ECO:0000313" key="2">
    <source>
        <dbReference type="EMBL" id="AEG14526.1"/>
    </source>
</evidence>
<dbReference type="InterPro" id="IPR003593">
    <property type="entry name" value="AAA+_ATPase"/>
</dbReference>
<dbReference type="AlphaFoldDB" id="A0AAU8PBL2"/>
<feature type="domain" description="AAA+ ATPase" evidence="1">
    <location>
        <begin position="34"/>
        <end position="209"/>
    </location>
</feature>
<dbReference type="Gene3D" id="3.40.50.300">
    <property type="entry name" value="P-loop containing nucleotide triphosphate hydrolases"/>
    <property type="match status" value="1"/>
</dbReference>
<dbReference type="Proteomes" id="UP000009229">
    <property type="component" value="Chromosome"/>
</dbReference>
<dbReference type="RefSeq" id="WP_013822041.1">
    <property type="nucleotide sequence ID" value="NC_015573.1"/>
</dbReference>
<dbReference type="GO" id="GO:0016887">
    <property type="term" value="F:ATP hydrolysis activity"/>
    <property type="evidence" value="ECO:0007669"/>
    <property type="project" value="InterPro"/>
</dbReference>
<dbReference type="CDD" id="cd00009">
    <property type="entry name" value="AAA"/>
    <property type="match status" value="1"/>
</dbReference>
<proteinExistence type="predicted"/>
<dbReference type="InterPro" id="IPR011704">
    <property type="entry name" value="ATPase_dyneun-rel_AAA"/>
</dbReference>
<protein>
    <submittedName>
        <fullName evidence="2">AAA ATPase central domain protein</fullName>
    </submittedName>
</protein>
<dbReference type="KEGG" id="dku:Desku_0927"/>